<evidence type="ECO:0000256" key="1">
    <source>
        <dbReference type="ARBA" id="ARBA00022737"/>
    </source>
</evidence>
<gene>
    <name evidence="5" type="ORF">SLS62_001517</name>
</gene>
<feature type="domain" description="Nephrocystin 3-like N-terminal" evidence="4">
    <location>
        <begin position="296"/>
        <end position="469"/>
    </location>
</feature>
<dbReference type="Proteomes" id="UP001320420">
    <property type="component" value="Unassembled WGS sequence"/>
</dbReference>
<evidence type="ECO:0008006" key="7">
    <source>
        <dbReference type="Google" id="ProtNLM"/>
    </source>
</evidence>
<feature type="region of interest" description="Disordered" evidence="2">
    <location>
        <begin position="630"/>
        <end position="688"/>
    </location>
</feature>
<dbReference type="SUPFAM" id="SSF52540">
    <property type="entry name" value="P-loop containing nucleoside triphosphate hydrolases"/>
    <property type="match status" value="1"/>
</dbReference>
<keyword evidence="6" id="KW-1185">Reference proteome</keyword>
<comment type="caution">
    <text evidence="5">The sequence shown here is derived from an EMBL/GenBank/DDBJ whole genome shotgun (WGS) entry which is preliminary data.</text>
</comment>
<evidence type="ECO:0000259" key="4">
    <source>
        <dbReference type="Pfam" id="PF24883"/>
    </source>
</evidence>
<accession>A0AAN9YT67</accession>
<protein>
    <recommendedName>
        <fullName evidence="7">Fungal STAND N-terminal Goodbye domain-containing protein</fullName>
    </recommendedName>
</protein>
<dbReference type="InterPro" id="IPR056884">
    <property type="entry name" value="NPHP3-like_N"/>
</dbReference>
<organism evidence="5 6">
    <name type="scientific">Diatrype stigma</name>
    <dbReference type="NCBI Taxonomy" id="117547"/>
    <lineage>
        <taxon>Eukaryota</taxon>
        <taxon>Fungi</taxon>
        <taxon>Dikarya</taxon>
        <taxon>Ascomycota</taxon>
        <taxon>Pezizomycotina</taxon>
        <taxon>Sordariomycetes</taxon>
        <taxon>Xylariomycetidae</taxon>
        <taxon>Xylariales</taxon>
        <taxon>Diatrypaceae</taxon>
        <taxon>Diatrype</taxon>
    </lineage>
</organism>
<evidence type="ECO:0000313" key="6">
    <source>
        <dbReference type="Proteomes" id="UP001320420"/>
    </source>
</evidence>
<dbReference type="InterPro" id="IPR031350">
    <property type="entry name" value="Goodbye_dom"/>
</dbReference>
<dbReference type="PANTHER" id="PTHR10039">
    <property type="entry name" value="AMELOGENIN"/>
    <property type="match status" value="1"/>
</dbReference>
<keyword evidence="1" id="KW-0677">Repeat</keyword>
<feature type="compositionally biased region" description="Polar residues" evidence="2">
    <location>
        <begin position="1454"/>
        <end position="1468"/>
    </location>
</feature>
<proteinExistence type="predicted"/>
<feature type="compositionally biased region" description="Polar residues" evidence="2">
    <location>
        <begin position="9"/>
        <end position="27"/>
    </location>
</feature>
<evidence type="ECO:0000259" key="3">
    <source>
        <dbReference type="Pfam" id="PF17109"/>
    </source>
</evidence>
<feature type="region of interest" description="Disordered" evidence="2">
    <location>
        <begin position="1"/>
        <end position="28"/>
    </location>
</feature>
<feature type="region of interest" description="Disordered" evidence="2">
    <location>
        <begin position="1435"/>
        <end position="1471"/>
    </location>
</feature>
<dbReference type="PANTHER" id="PTHR10039:SF17">
    <property type="entry name" value="FUNGAL STAND N-TERMINAL GOODBYE DOMAIN-CONTAINING PROTEIN-RELATED"/>
    <property type="match status" value="1"/>
</dbReference>
<dbReference type="EMBL" id="JAKJXP020000007">
    <property type="protein sequence ID" value="KAK7756291.1"/>
    <property type="molecule type" value="Genomic_DNA"/>
</dbReference>
<reference evidence="5 6" key="1">
    <citation type="submission" date="2024-02" db="EMBL/GenBank/DDBJ databases">
        <title>De novo assembly and annotation of 12 fungi associated with fruit tree decline syndrome in Ontario, Canada.</title>
        <authorList>
            <person name="Sulman M."/>
            <person name="Ellouze W."/>
            <person name="Ilyukhin E."/>
        </authorList>
    </citation>
    <scope>NUCLEOTIDE SEQUENCE [LARGE SCALE GENOMIC DNA]</scope>
    <source>
        <strain evidence="5 6">M11/M66-122</strain>
    </source>
</reference>
<sequence length="1683" mass="190883">MPSLKAETSFASNTSGGSPSTPKVTSPEQRDIEAIWRQVHEKVIQLAGSDPQFQIEKTLDIDGVLRRLNALQEAGKKEPEKYSYFKHVVRRTLQCIQTIGGMVADGASTVFGPSQMCYNALSFVIQAWQNYEGMFENLAELLEKCGDFLTRLDYYKDNMDANLNRLACQNLRIFVEICDRTIRLRKKSSKFMRFTKQLFLNDDGIQDLLHMMEKLNNKEVPLVNAQIFKTVMDNAGKLETALEDQRLQRKDEDWRKRRKTIAAKLGFPKNTLDTDGEPIPYWQRAFDARKATLIEGTGEWIEENQIFLEWAESKLPTNPALVLQGKNRSGKTSMMTNALRSLRKMNRTSPTMRKALIYFFPETDRRKSDDEDTSTFIERISRVLLWQISTAYEAMSKSVANIIERTNDFDGSLDLWERLFIENKERQKDTIFYIFIDGGDSEIQLLLPLLERLCSVTDEHRPRIFLTARPETVAGWLAHSDQVHFESIPISRNNGDDVHKYINYQMDNMLITKNPDGNEDISKWRQRIHDEVYEKCGGDYFKLNNTFDKLAKVDLVEDVEKILTDAGKTRTDQIDTEIRRLNKERTRREIQEINEIILWIEGGREWFSVETMEALLSIKYRRSALAQPVANPPPVVRRTTKAGSGSPHFGSPRIGSPHLGSPYAGSPHVGHAEESRKPSPVRAPAPAPAPAPASMAISLLPFSQKLQEKYGLFAITNSNNVDWRSSEYKERVPSKSFDPSRQLNAASTGPQVIQESEIEIIRHLLKNMCPQPLYERFEFEQFFDGKVGARQKEYISLDDDNVNIKIAIACLMILTDEVIRSDTRLRYYAIYWLLDHLAAVELSLADRELKAEVGPLLVQLFTEDVGIDSLFWSFDTSVSMKTWRSGEQIYLIEARSEWLYSTEGVRELLRWFNDPIVTRSITTDTGKAFIDAIKAPNANLHEVVLSRAARVMADHLFRRIEFTRREFLAACCFLRGYLSRLDPERSSQMPDEAAVYKAPDSPAFGQFEDESFSIEEVNQIEVWASEILERSKDSKTLESLWEIHGALIVFQLCASATEIYQARATKALDLYAQNWHACHFIASQPITSNDKALEMLTKAKEEIDKIRAHDNTWLDDSANSALLARITLKLGECLWQSGRDYTRAAEIHLESLNYNYVHFKDYGRILSSYRQRQSWDMFIAFVKAINDHKDLWSAYFDELVNEFLVPLIIEKESDMLAEAADATNQWDIIEEFFEIGMEIGRKSNAHDLLFLLRAAYAETLEGAKDGVHQNKVIAIREAAIHAIRSHPSDALERKFIDKMVDSLAQAYLSLADQPGLAPGQVEKYGALIESLIPETDDTYNIFLNATPTCCLIRYHHKHQHSSKRAVEFTHKIVRTSLELLSDEDETNDTLAFWLVSHLATAVGDVENLSISWTMRNKLQYEAERKWLTWKAKSEGTAVTNGHTDHGTSTDTDTYSKPSEQNPSTQNGDQVKGAVPTLEQSNVQTPTPAAVDSMNGDPKARKLLAVTIPADFNKAAPVPAVVADVTATADSGLSTPTAVSSEADEPEVYVTCDGICGRKWTVVDEPLYTCADCVGGVQFDRGCYELLQKGELRKRDLPCKKEHEMFVIPRWDPALMHDLPQGCVPLVHNNGDGAGNKDSERWIAMDEWKARLRRRYLGEESHETNEVAAVSGGGATGLGLSVAA</sequence>
<dbReference type="InterPro" id="IPR027417">
    <property type="entry name" value="P-loop_NTPase"/>
</dbReference>
<name>A0AAN9YT67_9PEZI</name>
<evidence type="ECO:0000313" key="5">
    <source>
        <dbReference type="EMBL" id="KAK7756291.1"/>
    </source>
</evidence>
<feature type="domain" description="Fungal STAND N-terminal Goodbye" evidence="3">
    <location>
        <begin position="42"/>
        <end position="155"/>
    </location>
</feature>
<dbReference type="Pfam" id="PF17109">
    <property type="entry name" value="Goodbye"/>
    <property type="match status" value="1"/>
</dbReference>
<evidence type="ECO:0000256" key="2">
    <source>
        <dbReference type="SAM" id="MobiDB-lite"/>
    </source>
</evidence>
<dbReference type="Pfam" id="PF24883">
    <property type="entry name" value="NPHP3_N"/>
    <property type="match status" value="1"/>
</dbReference>